<evidence type="ECO:0000313" key="3">
    <source>
        <dbReference type="Proteomes" id="UP001629214"/>
    </source>
</evidence>
<dbReference type="EMBL" id="JAQQFR010000002">
    <property type="protein sequence ID" value="MFL9877261.1"/>
    <property type="molecule type" value="Genomic_DNA"/>
</dbReference>
<name>A0ABW8Z4G6_9BURK</name>
<protein>
    <submittedName>
        <fullName evidence="2">I78 family peptidase inhibitor</fullName>
    </submittedName>
</protein>
<dbReference type="Gene3D" id="3.30.10.10">
    <property type="entry name" value="Trypsin Inhibitor V, subunit A"/>
    <property type="match status" value="1"/>
</dbReference>
<reference evidence="2 3" key="1">
    <citation type="journal article" date="2024" name="Chem. Sci.">
        <title>Discovery of megapolipeptins by genome mining of a Burkholderiales bacteria collection.</title>
        <authorList>
            <person name="Paulo B.S."/>
            <person name="Recchia M.J.J."/>
            <person name="Lee S."/>
            <person name="Fergusson C.H."/>
            <person name="Romanowski S.B."/>
            <person name="Hernandez A."/>
            <person name="Krull N."/>
            <person name="Liu D.Y."/>
            <person name="Cavanagh H."/>
            <person name="Bos A."/>
            <person name="Gray C.A."/>
            <person name="Murphy B.T."/>
            <person name="Linington R.G."/>
            <person name="Eustaquio A.S."/>
        </authorList>
    </citation>
    <scope>NUCLEOTIDE SEQUENCE [LARGE SCALE GENOMIC DNA]</scope>
    <source>
        <strain evidence="2 3">RL21-008-BIB-B</strain>
    </source>
</reference>
<dbReference type="InterPro" id="IPR021719">
    <property type="entry name" value="Prot_inh_I78"/>
</dbReference>
<feature type="chain" id="PRO_5046284274" evidence="1">
    <location>
        <begin position="27"/>
        <end position="104"/>
    </location>
</feature>
<evidence type="ECO:0000256" key="1">
    <source>
        <dbReference type="SAM" id="SignalP"/>
    </source>
</evidence>
<dbReference type="Proteomes" id="UP001629214">
    <property type="component" value="Unassembled WGS sequence"/>
</dbReference>
<dbReference type="PROSITE" id="PS51257">
    <property type="entry name" value="PROKAR_LIPOPROTEIN"/>
    <property type="match status" value="1"/>
</dbReference>
<feature type="signal peptide" evidence="1">
    <location>
        <begin position="1"/>
        <end position="26"/>
    </location>
</feature>
<proteinExistence type="predicted"/>
<dbReference type="RefSeq" id="WP_408165427.1">
    <property type="nucleotide sequence ID" value="NZ_JAQQFR010000002.1"/>
</dbReference>
<dbReference type="Pfam" id="PF11720">
    <property type="entry name" value="Inhibitor_I78"/>
    <property type="match status" value="1"/>
</dbReference>
<organism evidence="2 3">
    <name type="scientific">Herbaspirillum rhizosphaerae</name>
    <dbReference type="NCBI Taxonomy" id="346179"/>
    <lineage>
        <taxon>Bacteria</taxon>
        <taxon>Pseudomonadati</taxon>
        <taxon>Pseudomonadota</taxon>
        <taxon>Betaproteobacteria</taxon>
        <taxon>Burkholderiales</taxon>
        <taxon>Oxalobacteraceae</taxon>
        <taxon>Herbaspirillum</taxon>
    </lineage>
</organism>
<keyword evidence="1" id="KW-0732">Signal</keyword>
<comment type="caution">
    <text evidence="2">The sequence shown here is derived from an EMBL/GenBank/DDBJ whole genome shotgun (WGS) entry which is preliminary data.</text>
</comment>
<accession>A0ABW8Z4G6</accession>
<gene>
    <name evidence="2" type="ORF">PQR63_02610</name>
</gene>
<keyword evidence="3" id="KW-1185">Reference proteome</keyword>
<evidence type="ECO:0000313" key="2">
    <source>
        <dbReference type="EMBL" id="MFL9877261.1"/>
    </source>
</evidence>
<dbReference type="PANTHER" id="PTHR39600:SF1">
    <property type="entry name" value="PEPTIDASE INHIBITOR I78 FAMILY PROTEIN"/>
    <property type="match status" value="1"/>
</dbReference>
<sequence length="104" mass="11125">MPLRPLLRPLYSVVLVSLLTLSACTATETSSASPPLVSGCNADAVKNLIGKPADEKLQQQAQTKAGASSARTLGPHDVATMDYNLQRLNLYTDDKRIIIRISCG</sequence>
<dbReference type="PANTHER" id="PTHR39600">
    <property type="entry name" value="PEPTIDASE INHIBITOR I78 FAMILY PROTEIN"/>
    <property type="match status" value="1"/>
</dbReference>